<comment type="catalytic activity">
    <reaction evidence="4">
        <text>(S)-malate + NAD(+) = oxaloacetate + NADH + H(+)</text>
        <dbReference type="Rhea" id="RHEA:21432"/>
        <dbReference type="ChEBI" id="CHEBI:15378"/>
        <dbReference type="ChEBI" id="CHEBI:15589"/>
        <dbReference type="ChEBI" id="CHEBI:16452"/>
        <dbReference type="ChEBI" id="CHEBI:57540"/>
        <dbReference type="ChEBI" id="CHEBI:57945"/>
        <dbReference type="EC" id="1.1.1.37"/>
    </reaction>
</comment>
<dbReference type="PANTHER" id="PTHR43128">
    <property type="entry name" value="L-2-HYDROXYCARBOXYLATE DEHYDROGENASE (NAD(P)(+))"/>
    <property type="match status" value="1"/>
</dbReference>
<feature type="binding site" evidence="4 7">
    <location>
        <position position="34"/>
    </location>
    <ligand>
        <name>NAD(+)</name>
        <dbReference type="ChEBI" id="CHEBI:57540"/>
    </ligand>
</feature>
<feature type="binding site" evidence="4 7">
    <location>
        <position position="96"/>
    </location>
    <ligand>
        <name>NAD(+)</name>
        <dbReference type="ChEBI" id="CHEBI:57540"/>
    </ligand>
</feature>
<feature type="binding site" evidence="4 6">
    <location>
        <position position="89"/>
    </location>
    <ligand>
        <name>substrate</name>
    </ligand>
</feature>
<evidence type="ECO:0000259" key="9">
    <source>
        <dbReference type="Pfam" id="PF02866"/>
    </source>
</evidence>
<dbReference type="Gene3D" id="3.40.50.720">
    <property type="entry name" value="NAD(P)-binding Rossmann-like Domain"/>
    <property type="match status" value="1"/>
</dbReference>
<comment type="similarity">
    <text evidence="4">Belongs to the LDH/MDH superfamily. MDH type 3 family.</text>
</comment>
<keyword evidence="3 4" id="KW-0520">NAD</keyword>
<comment type="function">
    <text evidence="4">Catalyzes the reversible oxidation of malate to oxaloacetate.</text>
</comment>
<evidence type="ECO:0000256" key="1">
    <source>
        <dbReference type="ARBA" id="ARBA00022532"/>
    </source>
</evidence>
<feature type="domain" description="Lactate/malate dehydrogenase N-terminal" evidence="8">
    <location>
        <begin position="5"/>
        <end position="143"/>
    </location>
</feature>
<feature type="binding site" evidence="4 6">
    <location>
        <position position="152"/>
    </location>
    <ligand>
        <name>substrate</name>
    </ligand>
</feature>
<accession>A0A1F7RSE5</accession>
<evidence type="ECO:0000256" key="3">
    <source>
        <dbReference type="ARBA" id="ARBA00023027"/>
    </source>
</evidence>
<dbReference type="GO" id="GO:0006099">
    <property type="term" value="P:tricarboxylic acid cycle"/>
    <property type="evidence" value="ECO:0007669"/>
    <property type="project" value="UniProtKB-UniRule"/>
</dbReference>
<feature type="binding site" evidence="4 7">
    <location>
        <begin position="10"/>
        <end position="15"/>
    </location>
    <ligand>
        <name>NAD(+)</name>
        <dbReference type="ChEBI" id="CHEBI:57540"/>
    </ligand>
</feature>
<keyword evidence="1 4" id="KW-0816">Tricarboxylic acid cycle</keyword>
<dbReference type="Gene3D" id="3.90.110.10">
    <property type="entry name" value="Lactate dehydrogenase/glycoside hydrolase, family 4, C-terminal"/>
    <property type="match status" value="1"/>
</dbReference>
<dbReference type="SUPFAM" id="SSF51735">
    <property type="entry name" value="NAD(P)-binding Rossmann-fold domains"/>
    <property type="match status" value="1"/>
</dbReference>
<evidence type="ECO:0000256" key="6">
    <source>
        <dbReference type="PIRSR" id="PIRSR000102-2"/>
    </source>
</evidence>
<dbReference type="EC" id="1.1.1.37" evidence="4"/>
<protein>
    <recommendedName>
        <fullName evidence="4">Malate dehydrogenase</fullName>
        <ecNumber evidence="4">1.1.1.37</ecNumber>
    </recommendedName>
</protein>
<dbReference type="CDD" id="cd01339">
    <property type="entry name" value="LDH-like_MDH"/>
    <property type="match status" value="1"/>
</dbReference>
<dbReference type="PANTHER" id="PTHR43128:SF16">
    <property type="entry name" value="L-LACTATE DEHYDROGENASE"/>
    <property type="match status" value="1"/>
</dbReference>
<feature type="active site" description="Proton acceptor" evidence="4 5">
    <location>
        <position position="176"/>
    </location>
</feature>
<dbReference type="Proteomes" id="UP000178435">
    <property type="component" value="Unassembled WGS sequence"/>
</dbReference>
<dbReference type="NCBIfam" id="NF004863">
    <property type="entry name" value="PRK06223.1"/>
    <property type="match status" value="1"/>
</dbReference>
<evidence type="ECO:0000256" key="2">
    <source>
        <dbReference type="ARBA" id="ARBA00023002"/>
    </source>
</evidence>
<gene>
    <name evidence="4" type="primary">mdh</name>
    <name evidence="10" type="ORF">A2149_03905</name>
</gene>
<dbReference type="FunFam" id="3.90.110.10:FF:000004">
    <property type="entry name" value="Malate dehydrogenase"/>
    <property type="match status" value="1"/>
</dbReference>
<sequence length="310" mass="33250">MKRSKITIVGAGNVGATAAHWAASKELGDIVLVDVMEGVPQGKALDLMETAPVEDFDVNVVGTNGYAETANSDIAIITAGLARKPGMSREDLQAKNAEIVKSCTEQVVKYSPNCIIIVVSNPLDIMTYLAWKVSKFPKNRVMGMAGILDSARFRSFIGMELKVSIEDIQACVLGGHGDDMVPLPRYATVAGIPISHFLSNEQIERIVKRTRGAGGEIVALLKTGSAYYSPSASVIQMAEAILKDKKRILPCAVCLEGEYGVRDGMFVGVPAKLGANGVEEIVQLKLTEEENAALQKSVEGIRKQVALLKF</sequence>
<dbReference type="InterPro" id="IPR001236">
    <property type="entry name" value="Lactate/malate_DH_N"/>
</dbReference>
<dbReference type="PIRSF" id="PIRSF000102">
    <property type="entry name" value="Lac_mal_DH"/>
    <property type="match status" value="1"/>
</dbReference>
<feature type="binding site" evidence="4 6">
    <location>
        <position position="121"/>
    </location>
    <ligand>
        <name>substrate</name>
    </ligand>
</feature>
<comment type="caution">
    <text evidence="10">The sequence shown here is derived from an EMBL/GenBank/DDBJ whole genome shotgun (WGS) entry which is preliminary data.</text>
</comment>
<keyword evidence="2 4" id="KW-0560">Oxidoreductase</keyword>
<evidence type="ECO:0000256" key="4">
    <source>
        <dbReference type="HAMAP-Rule" id="MF_00487"/>
    </source>
</evidence>
<name>A0A1F7RSE5_9BACT</name>
<dbReference type="GO" id="GO:0004459">
    <property type="term" value="F:L-lactate dehydrogenase (NAD+) activity"/>
    <property type="evidence" value="ECO:0007669"/>
    <property type="project" value="TreeGrafter"/>
</dbReference>
<reference evidence="10 11" key="1">
    <citation type="journal article" date="2016" name="Nat. Commun.">
        <title>Thousands of microbial genomes shed light on interconnected biogeochemical processes in an aquifer system.</title>
        <authorList>
            <person name="Anantharaman K."/>
            <person name="Brown C.T."/>
            <person name="Hug L.A."/>
            <person name="Sharon I."/>
            <person name="Castelle C.J."/>
            <person name="Probst A.J."/>
            <person name="Thomas B.C."/>
            <person name="Singh A."/>
            <person name="Wilkins M.J."/>
            <person name="Karaoz U."/>
            <person name="Brodie E.L."/>
            <person name="Williams K.H."/>
            <person name="Hubbard S.S."/>
            <person name="Banfield J.F."/>
        </authorList>
    </citation>
    <scope>NUCLEOTIDE SEQUENCE [LARGE SCALE GENOMIC DNA]</scope>
</reference>
<dbReference type="FunFam" id="3.40.50.720:FF:000018">
    <property type="entry name" value="Malate dehydrogenase"/>
    <property type="match status" value="1"/>
</dbReference>
<evidence type="ECO:0000313" key="11">
    <source>
        <dbReference type="Proteomes" id="UP000178435"/>
    </source>
</evidence>
<evidence type="ECO:0000256" key="5">
    <source>
        <dbReference type="PIRSR" id="PIRSR000102-1"/>
    </source>
</evidence>
<dbReference type="InterPro" id="IPR015955">
    <property type="entry name" value="Lactate_DH/Glyco_Ohase_4_C"/>
</dbReference>
<feature type="binding site" evidence="4 7">
    <location>
        <begin position="119"/>
        <end position="121"/>
    </location>
    <ligand>
        <name>NAD(+)</name>
        <dbReference type="ChEBI" id="CHEBI:57540"/>
    </ligand>
</feature>
<evidence type="ECO:0000313" key="10">
    <source>
        <dbReference type="EMBL" id="OGL44475.1"/>
    </source>
</evidence>
<dbReference type="HAMAP" id="MF_00487">
    <property type="entry name" value="Malate_dehydrog_3"/>
    <property type="match status" value="1"/>
</dbReference>
<dbReference type="InterPro" id="IPR011275">
    <property type="entry name" value="Malate_DH_type3"/>
</dbReference>
<evidence type="ECO:0000256" key="7">
    <source>
        <dbReference type="PIRSR" id="PIRSR000102-3"/>
    </source>
</evidence>
<organism evidence="10 11">
    <name type="scientific">Candidatus Schekmanbacteria bacterium RBG_16_38_11</name>
    <dbReference type="NCBI Taxonomy" id="1817880"/>
    <lineage>
        <taxon>Bacteria</taxon>
        <taxon>Candidatus Schekmaniibacteriota</taxon>
    </lineage>
</organism>
<dbReference type="NCBIfam" id="TIGR01763">
    <property type="entry name" value="MalateDH_bact"/>
    <property type="match status" value="1"/>
</dbReference>
<evidence type="ECO:0000259" key="8">
    <source>
        <dbReference type="Pfam" id="PF00056"/>
    </source>
</evidence>
<feature type="binding site" evidence="4 6">
    <location>
        <position position="83"/>
    </location>
    <ligand>
        <name>substrate</name>
    </ligand>
</feature>
<dbReference type="GO" id="GO:0006089">
    <property type="term" value="P:lactate metabolic process"/>
    <property type="evidence" value="ECO:0007669"/>
    <property type="project" value="TreeGrafter"/>
</dbReference>
<dbReference type="InterPro" id="IPR001557">
    <property type="entry name" value="L-lactate/malate_DH"/>
</dbReference>
<dbReference type="GO" id="GO:0030060">
    <property type="term" value="F:L-malate dehydrogenase (NAD+) activity"/>
    <property type="evidence" value="ECO:0007669"/>
    <property type="project" value="UniProtKB-UniRule"/>
</dbReference>
<dbReference type="Pfam" id="PF02866">
    <property type="entry name" value="Ldh_1_C"/>
    <property type="match status" value="1"/>
</dbReference>
<dbReference type="PRINTS" id="PR00086">
    <property type="entry name" value="LLDHDRGNASE"/>
</dbReference>
<feature type="domain" description="Lactate/malate dehydrogenase C-terminal" evidence="9">
    <location>
        <begin position="148"/>
        <end position="305"/>
    </location>
</feature>
<dbReference type="InterPro" id="IPR036291">
    <property type="entry name" value="NAD(P)-bd_dom_sf"/>
</dbReference>
<dbReference type="SUPFAM" id="SSF56327">
    <property type="entry name" value="LDH C-terminal domain-like"/>
    <property type="match status" value="1"/>
</dbReference>
<dbReference type="AlphaFoldDB" id="A0A1F7RSE5"/>
<dbReference type="InterPro" id="IPR022383">
    <property type="entry name" value="Lactate/malate_DH_C"/>
</dbReference>
<dbReference type="Pfam" id="PF00056">
    <property type="entry name" value="Ldh_1_N"/>
    <property type="match status" value="1"/>
</dbReference>
<proteinExistence type="inferred from homology"/>
<dbReference type="EMBL" id="MGDF01000142">
    <property type="protein sequence ID" value="OGL44475.1"/>
    <property type="molecule type" value="Genomic_DNA"/>
</dbReference>